<feature type="domain" description="SAM-dependent MTase RsmB/NOP-type" evidence="7">
    <location>
        <begin position="148"/>
        <end position="422"/>
    </location>
</feature>
<dbReference type="EC" id="2.1.1.-" evidence="8"/>
<feature type="binding site" evidence="6">
    <location>
        <position position="261"/>
    </location>
    <ligand>
        <name>S-adenosyl-L-methionine</name>
        <dbReference type="ChEBI" id="CHEBI:59789"/>
    </ligand>
</feature>
<feature type="binding site" evidence="6">
    <location>
        <begin position="240"/>
        <end position="246"/>
    </location>
    <ligand>
        <name>S-adenosyl-L-methionine</name>
        <dbReference type="ChEBI" id="CHEBI:59789"/>
    </ligand>
</feature>
<keyword evidence="3 6" id="KW-0808">Transferase</keyword>
<dbReference type="PROSITE" id="PS01153">
    <property type="entry name" value="NOL1_NOP2_SUN"/>
    <property type="match status" value="1"/>
</dbReference>
<dbReference type="InterPro" id="IPR049560">
    <property type="entry name" value="MeTrfase_RsmB-F_NOP2_cat"/>
</dbReference>
<dbReference type="CDD" id="cd02440">
    <property type="entry name" value="AdoMet_MTases"/>
    <property type="match status" value="1"/>
</dbReference>
<organism evidence="8 9">
    <name type="scientific">Thioclava arctica</name>
    <dbReference type="NCBI Taxonomy" id="3238301"/>
    <lineage>
        <taxon>Bacteria</taxon>
        <taxon>Pseudomonadati</taxon>
        <taxon>Pseudomonadota</taxon>
        <taxon>Alphaproteobacteria</taxon>
        <taxon>Rhodobacterales</taxon>
        <taxon>Paracoccaceae</taxon>
        <taxon>Thioclava</taxon>
    </lineage>
</organism>
<dbReference type="RefSeq" id="WP_368391566.1">
    <property type="nucleotide sequence ID" value="NZ_JBFRYC010000003.1"/>
</dbReference>
<sequence length="423" mass="44888">MARPDPARFAALGLIIGVTEDHESLSDQIGQDALDGLEPAQRARAQRLATTTLRHLARADGVLKPHLRRKPSADIMALLRLATVELLQEGQAPHGVVDAAVTLAKSAGPKTSSFSGLVNAVLRKVSVETEAWAKQPAPEMPGWLRGRVMAAYGKRTAQLIETAHLAGAPTDLSVKSDSAKWAETLGAELLPTGSLRLPAQGKITDLPGFESGDWWVQDAAAALPAKLLAPAPGARVLDLCAAPGGKTLQLAAMGAQVTALDISGPRLERLVENLERTGLAAEIVAADALNWQPDAPFDAILLDAPCSATGTIRRHPDLPFVKNSATIKPLFALQADLLDRAIGWLKPGGTLVYATCSLLPEEGEAQIKAALERHADLSISPPDLAGIDPDWITPEGGLRLRPDFWADRGGMDGFYMARLQRLA</sequence>
<evidence type="ECO:0000256" key="3">
    <source>
        <dbReference type="ARBA" id="ARBA00022679"/>
    </source>
</evidence>
<dbReference type="Gene3D" id="1.10.940.10">
    <property type="entry name" value="NusB-like"/>
    <property type="match status" value="1"/>
</dbReference>
<feature type="binding site" evidence="6">
    <location>
        <position position="303"/>
    </location>
    <ligand>
        <name>S-adenosyl-L-methionine</name>
        <dbReference type="ChEBI" id="CHEBI:59789"/>
    </ligand>
</feature>
<evidence type="ECO:0000259" key="7">
    <source>
        <dbReference type="PROSITE" id="PS51686"/>
    </source>
</evidence>
<evidence type="ECO:0000313" key="8">
    <source>
        <dbReference type="EMBL" id="MEX1661564.1"/>
    </source>
</evidence>
<gene>
    <name evidence="8" type="ORF">AB4874_07830</name>
</gene>
<keyword evidence="9" id="KW-1185">Reference proteome</keyword>
<keyword evidence="4 6" id="KW-0949">S-adenosyl-L-methionine</keyword>
<reference evidence="8 9" key="1">
    <citation type="journal article" date="2011" name="Int. J. Syst. Evol. Microbiol.">
        <title>Zhongshania antarctica gen. nov., sp. nov. and Zhongshania guokunii sp. nov., gammaproteobacteria respectively isolated from coastal attached (fast) ice and surface seawater of the Antarctic.</title>
        <authorList>
            <person name="Li H.J."/>
            <person name="Zhang X.Y."/>
            <person name="Chen C.X."/>
            <person name="Zhang Y.J."/>
            <person name="Gao Z.M."/>
            <person name="Yu Y."/>
            <person name="Chen X.L."/>
            <person name="Chen B."/>
            <person name="Zhang Y.Z."/>
        </authorList>
    </citation>
    <scope>NUCLEOTIDE SEQUENCE [LARGE SCALE GENOMIC DNA]</scope>
    <source>
        <strain evidence="8 9">15-R06ZXC-3</strain>
    </source>
</reference>
<dbReference type="Pfam" id="PF01189">
    <property type="entry name" value="Methyltr_RsmB-F"/>
    <property type="match status" value="1"/>
</dbReference>
<dbReference type="InterPro" id="IPR018314">
    <property type="entry name" value="RsmB/NOL1/NOP2-like_CS"/>
</dbReference>
<dbReference type="Proteomes" id="UP001557465">
    <property type="component" value="Unassembled WGS sequence"/>
</dbReference>
<dbReference type="GO" id="GO:0032259">
    <property type="term" value="P:methylation"/>
    <property type="evidence" value="ECO:0007669"/>
    <property type="project" value="UniProtKB-KW"/>
</dbReference>
<dbReference type="SUPFAM" id="SSF53335">
    <property type="entry name" value="S-adenosyl-L-methionine-dependent methyltransferases"/>
    <property type="match status" value="1"/>
</dbReference>
<dbReference type="Pfam" id="PF01029">
    <property type="entry name" value="NusB"/>
    <property type="match status" value="1"/>
</dbReference>
<dbReference type="InterPro" id="IPR001678">
    <property type="entry name" value="MeTrfase_RsmB-F_NOP2_dom"/>
</dbReference>
<dbReference type="InterPro" id="IPR035926">
    <property type="entry name" value="NusB-like_sf"/>
</dbReference>
<dbReference type="InterPro" id="IPR029063">
    <property type="entry name" value="SAM-dependent_MTases_sf"/>
</dbReference>
<evidence type="ECO:0000256" key="5">
    <source>
        <dbReference type="ARBA" id="ARBA00022884"/>
    </source>
</evidence>
<dbReference type="EMBL" id="JBFRYC010000003">
    <property type="protein sequence ID" value="MEX1661564.1"/>
    <property type="molecule type" value="Genomic_DNA"/>
</dbReference>
<name>A0ABV3TJ31_9RHOB</name>
<evidence type="ECO:0000256" key="6">
    <source>
        <dbReference type="PROSITE-ProRule" id="PRU01023"/>
    </source>
</evidence>
<proteinExistence type="inferred from homology"/>
<evidence type="ECO:0000256" key="4">
    <source>
        <dbReference type="ARBA" id="ARBA00022691"/>
    </source>
</evidence>
<dbReference type="PANTHER" id="PTHR22807:SF61">
    <property type="entry name" value="NOL1_NOP2_SUN FAMILY PROTEIN _ ANTITERMINATION NUSB DOMAIN-CONTAINING PROTEIN"/>
    <property type="match status" value="1"/>
</dbReference>
<feature type="active site" description="Nucleophile" evidence="6">
    <location>
        <position position="356"/>
    </location>
</feature>
<dbReference type="InterPro" id="IPR023267">
    <property type="entry name" value="RCMT"/>
</dbReference>
<comment type="similarity">
    <text evidence="1 6">Belongs to the class I-like SAM-binding methyltransferase superfamily. RsmB/NOP family.</text>
</comment>
<dbReference type="InterPro" id="IPR006027">
    <property type="entry name" value="NusB_RsmB_TIM44"/>
</dbReference>
<dbReference type="SUPFAM" id="SSF48013">
    <property type="entry name" value="NusB-like"/>
    <property type="match status" value="1"/>
</dbReference>
<feature type="binding site" evidence="6">
    <location>
        <position position="287"/>
    </location>
    <ligand>
        <name>S-adenosyl-L-methionine</name>
        <dbReference type="ChEBI" id="CHEBI:59789"/>
    </ligand>
</feature>
<protein>
    <submittedName>
        <fullName evidence="8">RsmB/NOP family class I SAM-dependent RNA methyltransferase</fullName>
        <ecNumber evidence="8">2.1.1.-</ecNumber>
    </submittedName>
</protein>
<dbReference type="Gene3D" id="3.40.50.150">
    <property type="entry name" value="Vaccinia Virus protein VP39"/>
    <property type="match status" value="1"/>
</dbReference>
<dbReference type="PROSITE" id="PS51686">
    <property type="entry name" value="SAM_MT_RSMB_NOP"/>
    <property type="match status" value="1"/>
</dbReference>
<dbReference type="PANTHER" id="PTHR22807">
    <property type="entry name" value="NOP2 YEAST -RELATED NOL1/NOP2/FMU SUN DOMAIN-CONTAINING"/>
    <property type="match status" value="1"/>
</dbReference>
<dbReference type="GO" id="GO:0008168">
    <property type="term" value="F:methyltransferase activity"/>
    <property type="evidence" value="ECO:0007669"/>
    <property type="project" value="UniProtKB-KW"/>
</dbReference>
<keyword evidence="2 6" id="KW-0489">Methyltransferase</keyword>
<evidence type="ECO:0000256" key="2">
    <source>
        <dbReference type="ARBA" id="ARBA00022603"/>
    </source>
</evidence>
<comment type="caution">
    <text evidence="8">The sequence shown here is derived from an EMBL/GenBank/DDBJ whole genome shotgun (WGS) entry which is preliminary data.</text>
</comment>
<evidence type="ECO:0000256" key="1">
    <source>
        <dbReference type="ARBA" id="ARBA00007494"/>
    </source>
</evidence>
<keyword evidence="5 6" id="KW-0694">RNA-binding</keyword>
<dbReference type="PRINTS" id="PR02008">
    <property type="entry name" value="RCMTFAMILY"/>
</dbReference>
<evidence type="ECO:0000313" key="9">
    <source>
        <dbReference type="Proteomes" id="UP001557465"/>
    </source>
</evidence>
<accession>A0ABV3TJ31</accession>